<keyword evidence="4" id="KW-1185">Reference proteome</keyword>
<evidence type="ECO:0000313" key="3">
    <source>
        <dbReference type="EMBL" id="MBY5959471.1"/>
    </source>
</evidence>
<gene>
    <name evidence="3" type="ORF">KUV50_15070</name>
</gene>
<dbReference type="PANTHER" id="PTHR28008">
    <property type="entry name" value="DOMAIN PROTEIN, PUTATIVE (AFU_ORTHOLOGUE AFUA_3G10980)-RELATED"/>
    <property type="match status" value="1"/>
</dbReference>
<feature type="transmembrane region" description="Helical" evidence="1">
    <location>
        <begin position="49"/>
        <end position="67"/>
    </location>
</feature>
<sequence>MNKVRSPHGGKIWKWIWILWLVLVCLLSLMPTGSSLNHNVFKWPHLDKVAHMIMYAVMSFTMMKFLIHRGATQSVIYVLIFCIAWGIGIELLQSTKIINRDFEIADIIANIIGTFIGIGITKFLKF</sequence>
<dbReference type="Proteomes" id="UP000753961">
    <property type="component" value="Unassembled WGS sequence"/>
</dbReference>
<evidence type="ECO:0000256" key="1">
    <source>
        <dbReference type="SAM" id="Phobius"/>
    </source>
</evidence>
<comment type="caution">
    <text evidence="3">The sequence shown here is derived from an EMBL/GenBank/DDBJ whole genome shotgun (WGS) entry which is preliminary data.</text>
</comment>
<evidence type="ECO:0000313" key="4">
    <source>
        <dbReference type="Proteomes" id="UP000753961"/>
    </source>
</evidence>
<feature type="transmembrane region" description="Helical" evidence="1">
    <location>
        <begin position="104"/>
        <end position="124"/>
    </location>
</feature>
<feature type="transmembrane region" description="Helical" evidence="1">
    <location>
        <begin position="74"/>
        <end position="92"/>
    </location>
</feature>
<keyword evidence="1" id="KW-1133">Transmembrane helix</keyword>
<dbReference type="EMBL" id="JAHVHU010000014">
    <property type="protein sequence ID" value="MBY5959471.1"/>
    <property type="molecule type" value="Genomic_DNA"/>
</dbReference>
<keyword evidence="1" id="KW-0472">Membrane</keyword>
<reference evidence="3" key="1">
    <citation type="submission" date="2021-06" db="EMBL/GenBank/DDBJ databases">
        <title>44 bacteria genomes isolated from Dapeng, Shenzhen.</title>
        <authorList>
            <person name="Zheng W."/>
            <person name="Yu S."/>
            <person name="Huang Y."/>
        </authorList>
    </citation>
    <scope>NUCLEOTIDE SEQUENCE</scope>
    <source>
        <strain evidence="3">DP5N28-2</strain>
    </source>
</reference>
<dbReference type="RefSeq" id="WP_222581007.1">
    <property type="nucleotide sequence ID" value="NZ_JAHVHU010000014.1"/>
</dbReference>
<feature type="transmembrane region" description="Helical" evidence="1">
    <location>
        <begin position="12"/>
        <end position="29"/>
    </location>
</feature>
<dbReference type="AlphaFoldDB" id="A0A953LCF9"/>
<protein>
    <submittedName>
        <fullName evidence="3">VanZ family protein</fullName>
    </submittedName>
</protein>
<dbReference type="PANTHER" id="PTHR28008:SF1">
    <property type="entry name" value="DOMAIN PROTEIN, PUTATIVE (AFU_ORTHOLOGUE AFUA_3G10980)-RELATED"/>
    <property type="match status" value="1"/>
</dbReference>
<dbReference type="Pfam" id="PF04892">
    <property type="entry name" value="VanZ"/>
    <property type="match status" value="1"/>
</dbReference>
<evidence type="ECO:0000259" key="2">
    <source>
        <dbReference type="Pfam" id="PF04892"/>
    </source>
</evidence>
<dbReference type="InterPro" id="IPR006976">
    <property type="entry name" value="VanZ-like"/>
</dbReference>
<accession>A0A953LCF9</accession>
<dbReference type="NCBIfam" id="NF037970">
    <property type="entry name" value="vanZ_1"/>
    <property type="match status" value="1"/>
</dbReference>
<organism evidence="3 4">
    <name type="scientific">Membranihabitans marinus</name>
    <dbReference type="NCBI Taxonomy" id="1227546"/>
    <lineage>
        <taxon>Bacteria</taxon>
        <taxon>Pseudomonadati</taxon>
        <taxon>Bacteroidota</taxon>
        <taxon>Saprospiria</taxon>
        <taxon>Saprospirales</taxon>
        <taxon>Saprospiraceae</taxon>
        <taxon>Membranihabitans</taxon>
    </lineage>
</organism>
<proteinExistence type="predicted"/>
<keyword evidence="1" id="KW-0812">Transmembrane</keyword>
<feature type="domain" description="VanZ-like" evidence="2">
    <location>
        <begin position="43"/>
        <end position="124"/>
    </location>
</feature>
<name>A0A953LCF9_9BACT</name>